<comment type="similarity">
    <text evidence="2">Belongs to the GTP cyclohydrolase I family.</text>
</comment>
<dbReference type="PANTHER" id="PTHR11109">
    <property type="entry name" value="GTP CYCLOHYDROLASE I"/>
    <property type="match status" value="1"/>
</dbReference>
<dbReference type="InterPro" id="IPR043134">
    <property type="entry name" value="GTP-CH-I_N"/>
</dbReference>
<protein>
    <recommendedName>
        <fullName evidence="4">GTP cyclohydrolase 1</fullName>
        <ecNumber evidence="3">3.5.4.16</ecNumber>
    </recommendedName>
    <alternativeName>
        <fullName evidence="7">GTP cyclohydrolase I</fullName>
    </alternativeName>
</protein>
<dbReference type="InterPro" id="IPR001474">
    <property type="entry name" value="GTP_CycHdrlase_I"/>
</dbReference>
<evidence type="ECO:0000313" key="9">
    <source>
        <dbReference type="EMBL" id="KAL2831925.1"/>
    </source>
</evidence>
<dbReference type="Pfam" id="PF01227">
    <property type="entry name" value="GTP_cyclohydroI"/>
    <property type="match status" value="1"/>
</dbReference>
<dbReference type="NCBIfam" id="NF006826">
    <property type="entry name" value="PRK09347.1-3"/>
    <property type="match status" value="1"/>
</dbReference>
<name>A0ABR4IVY0_9EURO</name>
<keyword evidence="6" id="KW-0289">Folate biosynthesis</keyword>
<sequence>MSLESHLIASGGLCSNNNTMKSPSESAFVYRKRENETNYDSDTALLELPAADEKGLCRDAHTINNLGSRNEERKALLESIARRILQCLGEDPTREGLVATPERFASAMLYLTEGYSQDPSDVVESAIFRENSQLVLVKDIEICSLCEHHMLPFIGKIHIGYVPNGQVLGLSKLARIASIFSRRLQIQERLTENVALAIESILKPQGVGVIIEATHMCMIMRGVKKSNAVATTKWMTGVLQEDTAAKKEFYSLLNR</sequence>
<dbReference type="HAMAP" id="MF_00223">
    <property type="entry name" value="FolE"/>
    <property type="match status" value="1"/>
</dbReference>
<organism evidence="9 10">
    <name type="scientific">Aspergillus pseudoustus</name>
    <dbReference type="NCBI Taxonomy" id="1810923"/>
    <lineage>
        <taxon>Eukaryota</taxon>
        <taxon>Fungi</taxon>
        <taxon>Dikarya</taxon>
        <taxon>Ascomycota</taxon>
        <taxon>Pezizomycotina</taxon>
        <taxon>Eurotiomycetes</taxon>
        <taxon>Eurotiomycetidae</taxon>
        <taxon>Eurotiales</taxon>
        <taxon>Aspergillaceae</taxon>
        <taxon>Aspergillus</taxon>
        <taxon>Aspergillus subgen. Nidulantes</taxon>
    </lineage>
</organism>
<dbReference type="InterPro" id="IPR020602">
    <property type="entry name" value="GTP_CycHdrlase_I_dom"/>
</dbReference>
<comment type="caution">
    <text evidence="9">The sequence shown here is derived from an EMBL/GenBank/DDBJ whole genome shotgun (WGS) entry which is preliminary data.</text>
</comment>
<dbReference type="Gene3D" id="1.10.286.10">
    <property type="match status" value="1"/>
</dbReference>
<gene>
    <name evidence="9" type="ORF">BJY01DRAFT_254065</name>
</gene>
<dbReference type="SUPFAM" id="SSF55620">
    <property type="entry name" value="Tetrahydrobiopterin biosynthesis enzymes-like"/>
    <property type="match status" value="1"/>
</dbReference>
<reference evidence="9 10" key="1">
    <citation type="submission" date="2024-07" db="EMBL/GenBank/DDBJ databases">
        <title>Section-level genome sequencing and comparative genomics of Aspergillus sections Usti and Cavernicolus.</title>
        <authorList>
            <consortium name="Lawrence Berkeley National Laboratory"/>
            <person name="Nybo J.L."/>
            <person name="Vesth T.C."/>
            <person name="Theobald S."/>
            <person name="Frisvad J.C."/>
            <person name="Larsen T.O."/>
            <person name="Kjaerboelling I."/>
            <person name="Rothschild-Mancinelli K."/>
            <person name="Lyhne E.K."/>
            <person name="Kogle M.E."/>
            <person name="Barry K."/>
            <person name="Clum A."/>
            <person name="Na H."/>
            <person name="Ledsgaard L."/>
            <person name="Lin J."/>
            <person name="Lipzen A."/>
            <person name="Kuo A."/>
            <person name="Riley R."/>
            <person name="Mondo S."/>
            <person name="Labutti K."/>
            <person name="Haridas S."/>
            <person name="Pangalinan J."/>
            <person name="Salamov A.A."/>
            <person name="Simmons B.A."/>
            <person name="Magnuson J.K."/>
            <person name="Chen J."/>
            <person name="Drula E."/>
            <person name="Henrissat B."/>
            <person name="Wiebenga A."/>
            <person name="Lubbers R.J."/>
            <person name="Gomes A.C."/>
            <person name="Makela M.R."/>
            <person name="Stajich J."/>
            <person name="Grigoriev I.V."/>
            <person name="Mortensen U.H."/>
            <person name="De Vries R.P."/>
            <person name="Baker S.E."/>
            <person name="Andersen M.R."/>
        </authorList>
    </citation>
    <scope>NUCLEOTIDE SEQUENCE [LARGE SCALE GENOMIC DNA]</scope>
    <source>
        <strain evidence="9 10">CBS 123904</strain>
    </source>
</reference>
<dbReference type="EMBL" id="JBFXLU010000272">
    <property type="protein sequence ID" value="KAL2831925.1"/>
    <property type="molecule type" value="Genomic_DNA"/>
</dbReference>
<feature type="domain" description="GTP cyclohydrolase I" evidence="8">
    <location>
        <begin position="79"/>
        <end position="253"/>
    </location>
</feature>
<dbReference type="InterPro" id="IPR043133">
    <property type="entry name" value="GTP-CH-I_C/QueF"/>
</dbReference>
<dbReference type="InterPro" id="IPR018234">
    <property type="entry name" value="GTP_CycHdrlase_I_CS"/>
</dbReference>
<dbReference type="PROSITE" id="PS00859">
    <property type="entry name" value="GTP_CYCLOHYDROL_1_1"/>
    <property type="match status" value="1"/>
</dbReference>
<evidence type="ECO:0000256" key="7">
    <source>
        <dbReference type="ARBA" id="ARBA00030854"/>
    </source>
</evidence>
<evidence type="ECO:0000256" key="1">
    <source>
        <dbReference type="ARBA" id="ARBA00005080"/>
    </source>
</evidence>
<evidence type="ECO:0000259" key="8">
    <source>
        <dbReference type="Pfam" id="PF01227"/>
    </source>
</evidence>
<evidence type="ECO:0000256" key="4">
    <source>
        <dbReference type="ARBA" id="ARBA00017272"/>
    </source>
</evidence>
<dbReference type="PANTHER" id="PTHR11109:SF7">
    <property type="entry name" value="GTP CYCLOHYDROLASE 1"/>
    <property type="match status" value="1"/>
</dbReference>
<evidence type="ECO:0000313" key="10">
    <source>
        <dbReference type="Proteomes" id="UP001610446"/>
    </source>
</evidence>
<dbReference type="EC" id="3.5.4.16" evidence="3"/>
<dbReference type="Gene3D" id="3.30.1130.10">
    <property type="match status" value="1"/>
</dbReference>
<keyword evidence="5" id="KW-0378">Hydrolase</keyword>
<dbReference type="NCBIfam" id="NF006825">
    <property type="entry name" value="PRK09347.1-2"/>
    <property type="match status" value="1"/>
</dbReference>
<comment type="pathway">
    <text evidence="1">Cofactor biosynthesis; 7,8-dihydroneopterin triphosphate biosynthesis; 7,8-dihydroneopterin triphosphate from GTP: step 1/1.</text>
</comment>
<dbReference type="Proteomes" id="UP001610446">
    <property type="component" value="Unassembled WGS sequence"/>
</dbReference>
<proteinExistence type="inferred from homology"/>
<accession>A0ABR4IVY0</accession>
<evidence type="ECO:0000256" key="2">
    <source>
        <dbReference type="ARBA" id="ARBA00008085"/>
    </source>
</evidence>
<dbReference type="PROSITE" id="PS00860">
    <property type="entry name" value="GTP_CYCLOHYDROL_1_2"/>
    <property type="match status" value="1"/>
</dbReference>
<keyword evidence="10" id="KW-1185">Reference proteome</keyword>
<evidence type="ECO:0000256" key="3">
    <source>
        <dbReference type="ARBA" id="ARBA00012715"/>
    </source>
</evidence>
<evidence type="ECO:0000256" key="6">
    <source>
        <dbReference type="ARBA" id="ARBA00022909"/>
    </source>
</evidence>
<evidence type="ECO:0000256" key="5">
    <source>
        <dbReference type="ARBA" id="ARBA00022801"/>
    </source>
</evidence>
<dbReference type="NCBIfam" id="TIGR00063">
    <property type="entry name" value="folE"/>
    <property type="match status" value="1"/>
</dbReference>